<keyword evidence="2" id="KW-0444">Lipid biosynthesis</keyword>
<dbReference type="Pfam" id="PF13720">
    <property type="entry name" value="Acetyltransf_11"/>
    <property type="match status" value="1"/>
</dbReference>
<dbReference type="GO" id="GO:0016020">
    <property type="term" value="C:membrane"/>
    <property type="evidence" value="ECO:0007669"/>
    <property type="project" value="GOC"/>
</dbReference>
<accession>A0A518G1A5</accession>
<keyword evidence="1" id="KW-0963">Cytoplasm</keyword>
<evidence type="ECO:0000259" key="8">
    <source>
        <dbReference type="Pfam" id="PF13720"/>
    </source>
</evidence>
<dbReference type="PANTHER" id="PTHR43480:SF1">
    <property type="entry name" value="ACYL-[ACYL-CARRIER-PROTEIN]--UDP-N-ACETYLGLUCOSAMINE O-ACYLTRANSFERASE, MITOCHONDRIAL-RELATED"/>
    <property type="match status" value="1"/>
</dbReference>
<dbReference type="KEGG" id="ahel:Q31a_06690"/>
<keyword evidence="7 9" id="KW-0012">Acyltransferase</keyword>
<evidence type="ECO:0000313" key="9">
    <source>
        <dbReference type="EMBL" id="QDV22385.1"/>
    </source>
</evidence>
<dbReference type="Gene3D" id="2.160.10.10">
    <property type="entry name" value="Hexapeptide repeat proteins"/>
    <property type="match status" value="1"/>
</dbReference>
<dbReference type="Proteomes" id="UP000318017">
    <property type="component" value="Chromosome"/>
</dbReference>
<evidence type="ECO:0000256" key="3">
    <source>
        <dbReference type="ARBA" id="ARBA00022556"/>
    </source>
</evidence>
<dbReference type="OrthoDB" id="9807278at2"/>
<evidence type="ECO:0000313" key="10">
    <source>
        <dbReference type="Proteomes" id="UP000318017"/>
    </source>
</evidence>
<dbReference type="AlphaFoldDB" id="A0A518G1A5"/>
<dbReference type="PIRSF" id="PIRSF000456">
    <property type="entry name" value="UDP-GlcNAc_acltr"/>
    <property type="match status" value="1"/>
</dbReference>
<sequence>MATIIAHTAVVDPRAELDDEVRVGHHCVIGPNVKVGRGTRLENNVTLTGNSILGRNNHLFPGVVIGAEPQDLSYQGSPTQVIIGDGNVFRESVTINRATEKEDGITAVGSNCYMMTCSHVAHDCKVEDRVIMANNVMLGGHVHVAHDATLSGGCAVHHFASIGCYSFVSGLSRVLHDVPPYMLVEGFPARPRTVNVVALKRKNFSNEAIKALMEAYRLLYRSRVGMEHARDILSGGKPMLPELQVLFDFIEDSQGGRHGRGRDRRKAA</sequence>
<dbReference type="InterPro" id="IPR011004">
    <property type="entry name" value="Trimer_LpxA-like_sf"/>
</dbReference>
<dbReference type="PROSITE" id="PS00101">
    <property type="entry name" value="HEXAPEP_TRANSFERASES"/>
    <property type="match status" value="1"/>
</dbReference>
<gene>
    <name evidence="9" type="primary">lpxA</name>
    <name evidence="9" type="ORF">Q31a_06690</name>
</gene>
<name>A0A518G1A5_9BACT</name>
<protein>
    <submittedName>
        <fullName evidence="9">Acyl-[acyl-carrier-protein]--UDP-N-acetylglucosamine O-acyltransferase</fullName>
        <ecNumber evidence="9">2.3.1.129</ecNumber>
    </submittedName>
</protein>
<keyword evidence="6" id="KW-0443">Lipid metabolism</keyword>
<dbReference type="InterPro" id="IPR037157">
    <property type="entry name" value="Acetyltransf_C_sf"/>
</dbReference>
<evidence type="ECO:0000256" key="4">
    <source>
        <dbReference type="ARBA" id="ARBA00022679"/>
    </source>
</evidence>
<dbReference type="InterPro" id="IPR010137">
    <property type="entry name" value="Lipid_A_LpxA"/>
</dbReference>
<evidence type="ECO:0000256" key="6">
    <source>
        <dbReference type="ARBA" id="ARBA00023098"/>
    </source>
</evidence>
<dbReference type="SUPFAM" id="SSF51161">
    <property type="entry name" value="Trimeric LpxA-like enzymes"/>
    <property type="match status" value="1"/>
</dbReference>
<dbReference type="Gene3D" id="1.20.1180.10">
    <property type="entry name" value="Udp N-acetylglucosamine O-acyltransferase, C-terminal domain"/>
    <property type="match status" value="1"/>
</dbReference>
<evidence type="ECO:0000256" key="7">
    <source>
        <dbReference type="ARBA" id="ARBA00023315"/>
    </source>
</evidence>
<evidence type="ECO:0000256" key="5">
    <source>
        <dbReference type="ARBA" id="ARBA00022737"/>
    </source>
</evidence>
<dbReference type="InterPro" id="IPR018357">
    <property type="entry name" value="Hexapep_transf_CS"/>
</dbReference>
<dbReference type="NCBIfam" id="NF003657">
    <property type="entry name" value="PRK05289.1"/>
    <property type="match status" value="1"/>
</dbReference>
<dbReference type="CDD" id="cd03351">
    <property type="entry name" value="LbH_UDP-GlcNAc_AT"/>
    <property type="match status" value="1"/>
</dbReference>
<dbReference type="EC" id="2.3.1.129" evidence="9"/>
<keyword evidence="10" id="KW-1185">Reference proteome</keyword>
<dbReference type="RefSeq" id="WP_145073870.1">
    <property type="nucleotide sequence ID" value="NZ_CP036298.1"/>
</dbReference>
<dbReference type="EMBL" id="CP036298">
    <property type="protein sequence ID" value="QDV22385.1"/>
    <property type="molecule type" value="Genomic_DNA"/>
</dbReference>
<dbReference type="GO" id="GO:0009245">
    <property type="term" value="P:lipid A biosynthetic process"/>
    <property type="evidence" value="ECO:0007669"/>
    <property type="project" value="UniProtKB-KW"/>
</dbReference>
<keyword evidence="5" id="KW-0677">Repeat</keyword>
<feature type="domain" description="UDP N-acetylglucosamine O-acyltransferase C-terminal" evidence="8">
    <location>
        <begin position="177"/>
        <end position="255"/>
    </location>
</feature>
<dbReference type="PANTHER" id="PTHR43480">
    <property type="entry name" value="ACYL-[ACYL-CARRIER-PROTEIN]--UDP-N-ACETYLGLUCOSAMINE O-ACYLTRANSFERASE"/>
    <property type="match status" value="1"/>
</dbReference>
<organism evidence="9 10">
    <name type="scientific">Aureliella helgolandensis</name>
    <dbReference type="NCBI Taxonomy" id="2527968"/>
    <lineage>
        <taxon>Bacteria</taxon>
        <taxon>Pseudomonadati</taxon>
        <taxon>Planctomycetota</taxon>
        <taxon>Planctomycetia</taxon>
        <taxon>Pirellulales</taxon>
        <taxon>Pirellulaceae</taxon>
        <taxon>Aureliella</taxon>
    </lineage>
</organism>
<keyword evidence="4 9" id="KW-0808">Transferase</keyword>
<dbReference type="GO" id="GO:0008780">
    <property type="term" value="F:acyl-[acyl-carrier-protein]-UDP-N-acetylglucosamine O-acyltransferase activity"/>
    <property type="evidence" value="ECO:0007669"/>
    <property type="project" value="UniProtKB-EC"/>
</dbReference>
<dbReference type="NCBIfam" id="TIGR01852">
    <property type="entry name" value="lipid_A_lpxA"/>
    <property type="match status" value="1"/>
</dbReference>
<proteinExistence type="predicted"/>
<evidence type="ECO:0000256" key="2">
    <source>
        <dbReference type="ARBA" id="ARBA00022516"/>
    </source>
</evidence>
<reference evidence="9 10" key="1">
    <citation type="submission" date="2019-02" db="EMBL/GenBank/DDBJ databases">
        <title>Deep-cultivation of Planctomycetes and their phenomic and genomic characterization uncovers novel biology.</title>
        <authorList>
            <person name="Wiegand S."/>
            <person name="Jogler M."/>
            <person name="Boedeker C."/>
            <person name="Pinto D."/>
            <person name="Vollmers J."/>
            <person name="Rivas-Marin E."/>
            <person name="Kohn T."/>
            <person name="Peeters S.H."/>
            <person name="Heuer A."/>
            <person name="Rast P."/>
            <person name="Oberbeckmann S."/>
            <person name="Bunk B."/>
            <person name="Jeske O."/>
            <person name="Meyerdierks A."/>
            <person name="Storesund J.E."/>
            <person name="Kallscheuer N."/>
            <person name="Luecker S."/>
            <person name="Lage O.M."/>
            <person name="Pohl T."/>
            <person name="Merkel B.J."/>
            <person name="Hornburger P."/>
            <person name="Mueller R.-W."/>
            <person name="Bruemmer F."/>
            <person name="Labrenz M."/>
            <person name="Spormann A.M."/>
            <person name="Op den Camp H."/>
            <person name="Overmann J."/>
            <person name="Amann R."/>
            <person name="Jetten M.S.M."/>
            <person name="Mascher T."/>
            <person name="Medema M.H."/>
            <person name="Devos D.P."/>
            <person name="Kaster A.-K."/>
            <person name="Ovreas L."/>
            <person name="Rohde M."/>
            <person name="Galperin M.Y."/>
            <person name="Jogler C."/>
        </authorList>
    </citation>
    <scope>NUCLEOTIDE SEQUENCE [LARGE SCALE GENOMIC DNA]</scope>
    <source>
        <strain evidence="9 10">Q31a</strain>
    </source>
</reference>
<dbReference type="InterPro" id="IPR029098">
    <property type="entry name" value="Acetyltransf_C"/>
</dbReference>
<evidence type="ECO:0000256" key="1">
    <source>
        <dbReference type="ARBA" id="ARBA00022490"/>
    </source>
</evidence>
<keyword evidence="3" id="KW-0441">Lipid A biosynthesis</keyword>